<comment type="caution">
    <text evidence="2">The sequence shown here is derived from an EMBL/GenBank/DDBJ whole genome shotgun (WGS) entry which is preliminary data.</text>
</comment>
<proteinExistence type="predicted"/>
<dbReference type="AlphaFoldDB" id="A0A918MQ83"/>
<dbReference type="EMBL" id="BMYQ01000016">
    <property type="protein sequence ID" value="GGW43654.1"/>
    <property type="molecule type" value="Genomic_DNA"/>
</dbReference>
<reference evidence="2" key="1">
    <citation type="journal article" date="2014" name="Int. J. Syst. Evol. Microbiol.">
        <title>Complete genome sequence of Corynebacterium casei LMG S-19264T (=DSM 44701T), isolated from a smear-ripened cheese.</title>
        <authorList>
            <consortium name="US DOE Joint Genome Institute (JGI-PGF)"/>
            <person name="Walter F."/>
            <person name="Albersmeier A."/>
            <person name="Kalinowski J."/>
            <person name="Ruckert C."/>
        </authorList>
    </citation>
    <scope>NUCLEOTIDE SEQUENCE</scope>
    <source>
        <strain evidence="2">KCTC 23714</strain>
    </source>
</reference>
<sequence length="166" mass="17079">MFLKSALTATLLCAALPAFAEGIKISDAYARVSGPSAKSGAAFMIIENAADADDRLIAATSEVAAKVELHTHTEDAAGVMQMVHVPEGFVIPAQGQHALARGGDHVMLMGLTGPLAQGDSFKLTLTFQNAGSITLDVPVDLTRDEGGMMQQGAKMGHGHAAHGASN</sequence>
<dbReference type="InterPro" id="IPR058248">
    <property type="entry name" value="Lxx211020-like"/>
</dbReference>
<dbReference type="Proteomes" id="UP000628984">
    <property type="component" value="Unassembled WGS sequence"/>
</dbReference>
<dbReference type="InterPro" id="IPR036182">
    <property type="entry name" value="PCuAC_sf"/>
</dbReference>
<keyword evidence="3" id="KW-1185">Reference proteome</keyword>
<dbReference type="Pfam" id="PF04314">
    <property type="entry name" value="PCuAC"/>
    <property type="match status" value="1"/>
</dbReference>
<organism evidence="2 3">
    <name type="scientific">Gemmobacter lanyuensis</name>
    <dbReference type="NCBI Taxonomy" id="1054497"/>
    <lineage>
        <taxon>Bacteria</taxon>
        <taxon>Pseudomonadati</taxon>
        <taxon>Pseudomonadota</taxon>
        <taxon>Alphaproteobacteria</taxon>
        <taxon>Rhodobacterales</taxon>
        <taxon>Paracoccaceae</taxon>
        <taxon>Gemmobacter</taxon>
    </lineage>
</organism>
<keyword evidence="1" id="KW-0732">Signal</keyword>
<dbReference type="SUPFAM" id="SSF110087">
    <property type="entry name" value="DR1885-like metal-binding protein"/>
    <property type="match status" value="1"/>
</dbReference>
<name>A0A918MQ83_9RHOB</name>
<dbReference type="Gene3D" id="2.60.40.1890">
    <property type="entry name" value="PCu(A)C copper chaperone"/>
    <property type="match status" value="1"/>
</dbReference>
<dbReference type="RefSeq" id="WP_189635167.1">
    <property type="nucleotide sequence ID" value="NZ_BMYQ01000016.1"/>
</dbReference>
<dbReference type="PANTHER" id="PTHR36302">
    <property type="entry name" value="BLR7088 PROTEIN"/>
    <property type="match status" value="1"/>
</dbReference>
<gene>
    <name evidence="2" type="ORF">GCM10011452_34910</name>
</gene>
<evidence type="ECO:0008006" key="4">
    <source>
        <dbReference type="Google" id="ProtNLM"/>
    </source>
</evidence>
<protein>
    <recommendedName>
        <fullName evidence="4">Copper-binding protein</fullName>
    </recommendedName>
</protein>
<feature type="signal peptide" evidence="1">
    <location>
        <begin position="1"/>
        <end position="20"/>
    </location>
</feature>
<accession>A0A918MQ83</accession>
<dbReference type="InterPro" id="IPR007410">
    <property type="entry name" value="LpqE-like"/>
</dbReference>
<evidence type="ECO:0000256" key="1">
    <source>
        <dbReference type="SAM" id="SignalP"/>
    </source>
</evidence>
<evidence type="ECO:0000313" key="3">
    <source>
        <dbReference type="Proteomes" id="UP000628984"/>
    </source>
</evidence>
<dbReference type="PANTHER" id="PTHR36302:SF1">
    <property type="entry name" value="COPPER CHAPERONE PCU(A)C"/>
    <property type="match status" value="1"/>
</dbReference>
<reference evidence="2" key="2">
    <citation type="submission" date="2020-09" db="EMBL/GenBank/DDBJ databases">
        <authorList>
            <person name="Sun Q."/>
            <person name="Kim S."/>
        </authorList>
    </citation>
    <scope>NUCLEOTIDE SEQUENCE</scope>
    <source>
        <strain evidence="2">KCTC 23714</strain>
    </source>
</reference>
<feature type="chain" id="PRO_5037755794" description="Copper-binding protein" evidence="1">
    <location>
        <begin position="21"/>
        <end position="166"/>
    </location>
</feature>
<evidence type="ECO:0000313" key="2">
    <source>
        <dbReference type="EMBL" id="GGW43654.1"/>
    </source>
</evidence>